<keyword evidence="6" id="KW-1185">Reference proteome</keyword>
<dbReference type="GO" id="GO:0006355">
    <property type="term" value="P:regulation of DNA-templated transcription"/>
    <property type="evidence" value="ECO:0007669"/>
    <property type="project" value="InterPro"/>
</dbReference>
<reference evidence="5 6" key="1">
    <citation type="submission" date="2018-01" db="EMBL/GenBank/DDBJ databases">
        <title>Complete genome sequence of Bacteriovorax stolpii DSM12778.</title>
        <authorList>
            <person name="Tang B."/>
            <person name="Chang J."/>
        </authorList>
    </citation>
    <scope>NUCLEOTIDE SEQUENCE [LARGE SCALE GENOMIC DNA]</scope>
    <source>
        <strain evidence="5 6">DSM 12778</strain>
    </source>
</reference>
<sequence length="87" mass="9741">MRVANSLESLVVSLNDSPSADSPLTAREKEVLFHVSQGYTNREIASAFNLSEKTIEFHLKSIFTKTESSTRTEAVRNAINNKWLILS</sequence>
<dbReference type="SMART" id="SM00421">
    <property type="entry name" value="HTH_LUXR"/>
    <property type="match status" value="1"/>
</dbReference>
<dbReference type="PANTHER" id="PTHR44688">
    <property type="entry name" value="DNA-BINDING TRANSCRIPTIONAL ACTIVATOR DEVR_DOSR"/>
    <property type="match status" value="1"/>
</dbReference>
<dbReference type="PROSITE" id="PS00622">
    <property type="entry name" value="HTH_LUXR_1"/>
    <property type="match status" value="1"/>
</dbReference>
<dbReference type="AlphaFoldDB" id="A0A2K9NW09"/>
<evidence type="ECO:0000256" key="2">
    <source>
        <dbReference type="ARBA" id="ARBA00023125"/>
    </source>
</evidence>
<name>A0A2K9NW09_BACTC</name>
<feature type="domain" description="HTH luxR-type" evidence="4">
    <location>
        <begin position="17"/>
        <end position="82"/>
    </location>
</feature>
<dbReference type="InterPro" id="IPR036388">
    <property type="entry name" value="WH-like_DNA-bd_sf"/>
</dbReference>
<proteinExistence type="predicted"/>
<gene>
    <name evidence="5" type="ORF">C0V70_16625</name>
</gene>
<keyword evidence="3" id="KW-0804">Transcription</keyword>
<protein>
    <recommendedName>
        <fullName evidence="4">HTH luxR-type domain-containing protein</fullName>
    </recommendedName>
</protein>
<dbReference type="CDD" id="cd06170">
    <property type="entry name" value="LuxR_C_like"/>
    <property type="match status" value="1"/>
</dbReference>
<evidence type="ECO:0000313" key="6">
    <source>
        <dbReference type="Proteomes" id="UP000235584"/>
    </source>
</evidence>
<dbReference type="InterPro" id="IPR000792">
    <property type="entry name" value="Tscrpt_reg_LuxR_C"/>
</dbReference>
<accession>A0A2K9NW09</accession>
<dbReference type="GO" id="GO:0003677">
    <property type="term" value="F:DNA binding"/>
    <property type="evidence" value="ECO:0007669"/>
    <property type="project" value="UniProtKB-KW"/>
</dbReference>
<evidence type="ECO:0000259" key="4">
    <source>
        <dbReference type="PROSITE" id="PS50043"/>
    </source>
</evidence>
<dbReference type="InterPro" id="IPR016032">
    <property type="entry name" value="Sig_transdc_resp-reg_C-effctor"/>
</dbReference>
<keyword evidence="2" id="KW-0238">DNA-binding</keyword>
<dbReference type="PANTHER" id="PTHR44688:SF25">
    <property type="entry name" value="HTH LUXR-TYPE DOMAIN-CONTAINING PROTEIN"/>
    <property type="match status" value="1"/>
</dbReference>
<evidence type="ECO:0000256" key="3">
    <source>
        <dbReference type="ARBA" id="ARBA00023163"/>
    </source>
</evidence>
<evidence type="ECO:0000313" key="5">
    <source>
        <dbReference type="EMBL" id="AUN99701.1"/>
    </source>
</evidence>
<dbReference type="Gene3D" id="1.10.10.10">
    <property type="entry name" value="Winged helix-like DNA-binding domain superfamily/Winged helix DNA-binding domain"/>
    <property type="match status" value="1"/>
</dbReference>
<organism evidence="5 6">
    <name type="scientific">Bacteriovorax stolpii</name>
    <name type="common">Bdellovibrio stolpii</name>
    <dbReference type="NCBI Taxonomy" id="960"/>
    <lineage>
        <taxon>Bacteria</taxon>
        <taxon>Pseudomonadati</taxon>
        <taxon>Bdellovibrionota</taxon>
        <taxon>Bacteriovoracia</taxon>
        <taxon>Bacteriovoracales</taxon>
        <taxon>Bacteriovoracaceae</taxon>
        <taxon>Bacteriovorax</taxon>
    </lineage>
</organism>
<dbReference type="PROSITE" id="PS50043">
    <property type="entry name" value="HTH_LUXR_2"/>
    <property type="match status" value="1"/>
</dbReference>
<keyword evidence="1" id="KW-0805">Transcription regulation</keyword>
<dbReference type="SUPFAM" id="SSF46894">
    <property type="entry name" value="C-terminal effector domain of the bipartite response regulators"/>
    <property type="match status" value="1"/>
</dbReference>
<dbReference type="Pfam" id="PF00196">
    <property type="entry name" value="GerE"/>
    <property type="match status" value="1"/>
</dbReference>
<dbReference type="EMBL" id="CP025704">
    <property type="protein sequence ID" value="AUN99701.1"/>
    <property type="molecule type" value="Genomic_DNA"/>
</dbReference>
<dbReference type="PRINTS" id="PR00038">
    <property type="entry name" value="HTHLUXR"/>
</dbReference>
<dbReference type="Proteomes" id="UP000235584">
    <property type="component" value="Chromosome"/>
</dbReference>
<evidence type="ECO:0000256" key="1">
    <source>
        <dbReference type="ARBA" id="ARBA00023015"/>
    </source>
</evidence>
<dbReference type="KEGG" id="bsto:C0V70_16625"/>